<sequence>MFRSILTLALSVFLLAEASAQTTPIAAKKKTTKSVKATARAAKKARRVALKTTPTTAVMNDGWPPLETTQTAVASTTSATDGGWGAVAPGASTSRGEIDNANVYAAPGMPVHIRTSNGMVPYSVRPPRKSATSSQTTLGN</sequence>
<evidence type="ECO:0000313" key="4">
    <source>
        <dbReference type="Proteomes" id="UP000717634"/>
    </source>
</evidence>
<comment type="caution">
    <text evidence="3">The sequence shown here is derived from an EMBL/GenBank/DDBJ whole genome shotgun (WGS) entry which is preliminary data.</text>
</comment>
<feature type="chain" id="PRO_5046482562" evidence="2">
    <location>
        <begin position="21"/>
        <end position="140"/>
    </location>
</feature>
<proteinExistence type="predicted"/>
<feature type="compositionally biased region" description="Polar residues" evidence="1">
    <location>
        <begin position="130"/>
        <end position="140"/>
    </location>
</feature>
<feature type="region of interest" description="Disordered" evidence="1">
    <location>
        <begin position="120"/>
        <end position="140"/>
    </location>
</feature>
<evidence type="ECO:0000256" key="2">
    <source>
        <dbReference type="SAM" id="SignalP"/>
    </source>
</evidence>
<evidence type="ECO:0000313" key="3">
    <source>
        <dbReference type="EMBL" id="NKI88873.1"/>
    </source>
</evidence>
<keyword evidence="2" id="KW-0732">Signal</keyword>
<dbReference type="EMBL" id="JAAVTK010000003">
    <property type="protein sequence ID" value="NKI88873.1"/>
    <property type="molecule type" value="Genomic_DNA"/>
</dbReference>
<accession>A0ABX1HF44</accession>
<reference evidence="3 4" key="1">
    <citation type="submission" date="2020-03" db="EMBL/GenBank/DDBJ databases">
        <title>Genomic Encyclopedia of Type Strains, Phase IV (KMG-V): Genome sequencing to study the core and pangenomes of soil and plant-associated prokaryotes.</title>
        <authorList>
            <person name="Whitman W."/>
        </authorList>
    </citation>
    <scope>NUCLEOTIDE SEQUENCE [LARGE SCALE GENOMIC DNA]</scope>
    <source>
        <strain evidence="3 4">1B</strain>
    </source>
</reference>
<dbReference type="RefSeq" id="WP_168672515.1">
    <property type="nucleotide sequence ID" value="NZ_JAAVTK010000003.1"/>
</dbReference>
<evidence type="ECO:0000256" key="1">
    <source>
        <dbReference type="SAM" id="MobiDB-lite"/>
    </source>
</evidence>
<organism evidence="3 4">
    <name type="scientific">Hymenobacter artigasi</name>
    <dbReference type="NCBI Taxonomy" id="2719616"/>
    <lineage>
        <taxon>Bacteria</taxon>
        <taxon>Pseudomonadati</taxon>
        <taxon>Bacteroidota</taxon>
        <taxon>Cytophagia</taxon>
        <taxon>Cytophagales</taxon>
        <taxon>Hymenobacteraceae</taxon>
        <taxon>Hymenobacter</taxon>
    </lineage>
</organism>
<name>A0ABX1HF44_9BACT</name>
<protein>
    <submittedName>
        <fullName evidence="3">Mannitol-specific phosphotransferase system IIBC component</fullName>
    </submittedName>
</protein>
<feature type="region of interest" description="Disordered" evidence="1">
    <location>
        <begin position="76"/>
        <end position="95"/>
    </location>
</feature>
<feature type="signal peptide" evidence="2">
    <location>
        <begin position="1"/>
        <end position="20"/>
    </location>
</feature>
<gene>
    <name evidence="3" type="ORF">HBN54_001466</name>
</gene>
<keyword evidence="4" id="KW-1185">Reference proteome</keyword>
<dbReference type="Proteomes" id="UP000717634">
    <property type="component" value="Unassembled WGS sequence"/>
</dbReference>